<dbReference type="InParanoid" id="K1WM23"/>
<dbReference type="GO" id="GO:0006412">
    <property type="term" value="P:translation"/>
    <property type="evidence" value="ECO:0007669"/>
    <property type="project" value="InterPro"/>
</dbReference>
<gene>
    <name evidence="8" type="ORF">MBM_02992</name>
</gene>
<feature type="region of interest" description="Disordered" evidence="7">
    <location>
        <begin position="29"/>
        <end position="90"/>
    </location>
</feature>
<proteinExistence type="inferred from homology"/>
<dbReference type="EMBL" id="JH921432">
    <property type="protein sequence ID" value="EKD18750.1"/>
    <property type="molecule type" value="Genomic_DNA"/>
</dbReference>
<dbReference type="OrthoDB" id="19439at2759"/>
<dbReference type="GeneID" id="18758927"/>
<protein>
    <recommendedName>
        <fullName evidence="6">Large ribosomal subunit protein mL49</fullName>
    </recommendedName>
</protein>
<evidence type="ECO:0000256" key="6">
    <source>
        <dbReference type="ARBA" id="ARBA00035191"/>
    </source>
</evidence>
<sequence length="179" mass="19193">MASTLFPLAFLRPAALPRPATVQRFLSASTSASLTRTSIRSNSTSTSTSTTTTTTTTTTPLPPTAPPTTTSNPPLKSSPTTTATAPPILKPYRLTLTPSHQYPIYNFAKRGGNMKLTRVKRIEGDLAVLRQDLQTALGLEDGKAVVVNPVTRQVIVKGHFKSQIQQFFQDNPTTVVAAA</sequence>
<accession>K1WM23</accession>
<comment type="similarity">
    <text evidence="2">Belongs to the mitochondrion-specific ribosomal protein mL49 family.</text>
</comment>
<dbReference type="STRING" id="1072389.K1WM23"/>
<keyword evidence="9" id="KW-1185">Reference proteome</keyword>
<dbReference type="HOGENOM" id="CLU_085757_3_0_1"/>
<dbReference type="GO" id="GO:0003735">
    <property type="term" value="F:structural constituent of ribosome"/>
    <property type="evidence" value="ECO:0007669"/>
    <property type="project" value="InterPro"/>
</dbReference>
<organism evidence="8 9">
    <name type="scientific">Marssonina brunnea f. sp. multigermtubi (strain MB_m1)</name>
    <name type="common">Marssonina leaf spot fungus</name>
    <dbReference type="NCBI Taxonomy" id="1072389"/>
    <lineage>
        <taxon>Eukaryota</taxon>
        <taxon>Fungi</taxon>
        <taxon>Dikarya</taxon>
        <taxon>Ascomycota</taxon>
        <taxon>Pezizomycotina</taxon>
        <taxon>Leotiomycetes</taxon>
        <taxon>Helotiales</taxon>
        <taxon>Drepanopezizaceae</taxon>
        <taxon>Drepanopeziza</taxon>
    </lineage>
</organism>
<keyword evidence="5" id="KW-0687">Ribonucleoprotein</keyword>
<dbReference type="Gene3D" id="3.30.780.10">
    <property type="entry name" value="SUI1-like domain"/>
    <property type="match status" value="1"/>
</dbReference>
<reference evidence="8 9" key="1">
    <citation type="journal article" date="2012" name="BMC Genomics">
        <title>Sequencing the genome of Marssonina brunnea reveals fungus-poplar co-evolution.</title>
        <authorList>
            <person name="Zhu S."/>
            <person name="Cao Y.-Z."/>
            <person name="Jiang C."/>
            <person name="Tan B.-Y."/>
            <person name="Wang Z."/>
            <person name="Feng S."/>
            <person name="Zhang L."/>
            <person name="Su X.-H."/>
            <person name="Brejova B."/>
            <person name="Vinar T."/>
            <person name="Xu M."/>
            <person name="Wang M.-X."/>
            <person name="Zhang S.-G."/>
            <person name="Huang M.-R."/>
            <person name="Wu R."/>
            <person name="Zhou Y."/>
        </authorList>
    </citation>
    <scope>NUCLEOTIDE SEQUENCE [LARGE SCALE GENOMIC DNA]</scope>
    <source>
        <strain evidence="8 9">MB_m1</strain>
    </source>
</reference>
<dbReference type="GO" id="GO:0005762">
    <property type="term" value="C:mitochondrial large ribosomal subunit"/>
    <property type="evidence" value="ECO:0007669"/>
    <property type="project" value="TreeGrafter"/>
</dbReference>
<evidence type="ECO:0000256" key="3">
    <source>
        <dbReference type="ARBA" id="ARBA00022980"/>
    </source>
</evidence>
<evidence type="ECO:0000313" key="8">
    <source>
        <dbReference type="EMBL" id="EKD18750.1"/>
    </source>
</evidence>
<keyword evidence="4" id="KW-0496">Mitochondrion</keyword>
<dbReference type="Pfam" id="PF05046">
    <property type="entry name" value="Img2"/>
    <property type="match status" value="1"/>
</dbReference>
<dbReference type="OMA" id="HITIKGW"/>
<dbReference type="KEGG" id="mbe:MBM_02992"/>
<evidence type="ECO:0000256" key="1">
    <source>
        <dbReference type="ARBA" id="ARBA00004173"/>
    </source>
</evidence>
<dbReference type="eggNOG" id="KOG4034">
    <property type="taxonomic scope" value="Eukaryota"/>
</dbReference>
<dbReference type="PANTHER" id="PTHR13477">
    <property type="entry name" value="MITOCHONDRIAL 39S RIBOSOMAL PROTEIN L49"/>
    <property type="match status" value="1"/>
</dbReference>
<evidence type="ECO:0000256" key="5">
    <source>
        <dbReference type="ARBA" id="ARBA00023274"/>
    </source>
</evidence>
<dbReference type="InterPro" id="IPR007740">
    <property type="entry name" value="Ribosomal_mL49"/>
</dbReference>
<name>K1WM23_MARBU</name>
<keyword evidence="3" id="KW-0689">Ribosomal protein</keyword>
<dbReference type="RefSeq" id="XP_007290881.1">
    <property type="nucleotide sequence ID" value="XM_007290819.1"/>
</dbReference>
<evidence type="ECO:0000313" key="9">
    <source>
        <dbReference type="Proteomes" id="UP000006753"/>
    </source>
</evidence>
<comment type="subcellular location">
    <subcellularLocation>
        <location evidence="1">Mitochondrion</location>
    </subcellularLocation>
</comment>
<evidence type="ECO:0000256" key="7">
    <source>
        <dbReference type="SAM" id="MobiDB-lite"/>
    </source>
</evidence>
<feature type="compositionally biased region" description="Low complexity" evidence="7">
    <location>
        <begin position="29"/>
        <end position="59"/>
    </location>
</feature>
<dbReference type="Proteomes" id="UP000006753">
    <property type="component" value="Unassembled WGS sequence"/>
</dbReference>
<dbReference type="PANTHER" id="PTHR13477:SF0">
    <property type="entry name" value="LARGE RIBOSOMAL SUBUNIT PROTEIN ML49"/>
    <property type="match status" value="1"/>
</dbReference>
<evidence type="ECO:0000256" key="2">
    <source>
        <dbReference type="ARBA" id="ARBA00005677"/>
    </source>
</evidence>
<feature type="compositionally biased region" description="Low complexity" evidence="7">
    <location>
        <begin position="67"/>
        <end position="90"/>
    </location>
</feature>
<evidence type="ECO:0000256" key="4">
    <source>
        <dbReference type="ARBA" id="ARBA00023128"/>
    </source>
</evidence>
<dbReference type="AlphaFoldDB" id="K1WM23"/>